<accession>A0A482Y4U9</accession>
<dbReference type="RefSeq" id="WP_130170305.1">
    <property type="nucleotide sequence ID" value="NZ_SHMR01000001.1"/>
</dbReference>
<organism evidence="1 2">
    <name type="scientific">Natrinema altunense</name>
    <dbReference type="NCBI Taxonomy" id="222984"/>
    <lineage>
        <taxon>Archaea</taxon>
        <taxon>Methanobacteriati</taxon>
        <taxon>Methanobacteriota</taxon>
        <taxon>Stenosarchaea group</taxon>
        <taxon>Halobacteria</taxon>
        <taxon>Halobacteriales</taxon>
        <taxon>Natrialbaceae</taxon>
        <taxon>Natrinema</taxon>
    </lineage>
</organism>
<dbReference type="OrthoDB" id="177696at2157"/>
<reference evidence="1 2" key="1">
    <citation type="submission" date="2019-02" db="EMBL/GenBank/DDBJ databases">
        <title>Genome analysis provides insights into bioremediation potentialities and Haloocin production by Natrinema altunense strain 4.1R isolated from Chott Douz in Tunisian desert.</title>
        <authorList>
            <person name="Najjari A."/>
            <person name="Youssef N."/>
            <person name="Ben Dhia O."/>
            <person name="Ferjani R."/>
            <person name="El Hidri D."/>
            <person name="Ouzari H.I."/>
            <person name="Cherif A."/>
        </authorList>
    </citation>
    <scope>NUCLEOTIDE SEQUENCE [LARGE SCALE GENOMIC DNA]</scope>
    <source>
        <strain evidence="1 2">4.1R</strain>
    </source>
</reference>
<gene>
    <name evidence="1" type="ORF">ELS17_08675</name>
</gene>
<sequence>MKRRTALIGFGAIVVGGGTAFGTGAFSRTEANRGVSVSTTVDDAALLGLASGSGDDGGFVTGGGEGTLTIELTAVENGSADPGEGVNEGSVTAFPKLIEAVNRSSHTLELSVAVPPTGGIMLFPEGGFSGPERIARLDEPEHYVTLSQGETTELGLALDAGYGTGRIPGTIADGDSVELELRTSEPNG</sequence>
<dbReference type="AlphaFoldDB" id="A0A482Y4U9"/>
<dbReference type="EMBL" id="SHMR01000001">
    <property type="protein sequence ID" value="RZH69473.1"/>
    <property type="molecule type" value="Genomic_DNA"/>
</dbReference>
<comment type="caution">
    <text evidence="1">The sequence shown here is derived from an EMBL/GenBank/DDBJ whole genome shotgun (WGS) entry which is preliminary data.</text>
</comment>
<evidence type="ECO:0000313" key="1">
    <source>
        <dbReference type="EMBL" id="RZH69473.1"/>
    </source>
</evidence>
<dbReference type="Proteomes" id="UP000292704">
    <property type="component" value="Unassembled WGS sequence"/>
</dbReference>
<evidence type="ECO:0000313" key="2">
    <source>
        <dbReference type="Proteomes" id="UP000292704"/>
    </source>
</evidence>
<evidence type="ECO:0008006" key="3">
    <source>
        <dbReference type="Google" id="ProtNLM"/>
    </source>
</evidence>
<name>A0A482Y4U9_9EURY</name>
<proteinExistence type="predicted"/>
<protein>
    <recommendedName>
        <fullName evidence="3">DUF1102 domain-containing protein</fullName>
    </recommendedName>
</protein>